<dbReference type="Pfam" id="PF00107">
    <property type="entry name" value="ADH_zinc_N"/>
    <property type="match status" value="1"/>
</dbReference>
<proteinExistence type="predicted"/>
<organism evidence="5 6">
    <name type="scientific">Actinomadura vinacea</name>
    <dbReference type="NCBI Taxonomy" id="115336"/>
    <lineage>
        <taxon>Bacteria</taxon>
        <taxon>Bacillati</taxon>
        <taxon>Actinomycetota</taxon>
        <taxon>Actinomycetes</taxon>
        <taxon>Streptosporangiales</taxon>
        <taxon>Thermomonosporaceae</taxon>
        <taxon>Actinomadura</taxon>
    </lineage>
</organism>
<comment type="caution">
    <text evidence="5">The sequence shown here is derived from an EMBL/GenBank/DDBJ whole genome shotgun (WGS) entry which is preliminary data.</text>
</comment>
<evidence type="ECO:0000256" key="1">
    <source>
        <dbReference type="ARBA" id="ARBA00001947"/>
    </source>
</evidence>
<reference evidence="5 6" key="1">
    <citation type="journal article" date="2019" name="Int. J. Syst. Evol. Microbiol.">
        <title>The Global Catalogue of Microorganisms (GCM) 10K type strain sequencing project: providing services to taxonomists for standard genome sequencing and annotation.</title>
        <authorList>
            <consortium name="The Broad Institute Genomics Platform"/>
            <consortium name="The Broad Institute Genome Sequencing Center for Infectious Disease"/>
            <person name="Wu L."/>
            <person name="Ma J."/>
        </authorList>
    </citation>
    <scope>NUCLEOTIDE SEQUENCE [LARGE SCALE GENOMIC DNA]</scope>
    <source>
        <strain evidence="5 6">JCM 3325</strain>
    </source>
</reference>
<dbReference type="Gene3D" id="3.90.180.10">
    <property type="entry name" value="Medium-chain alcohol dehydrogenases, catalytic domain"/>
    <property type="match status" value="1"/>
</dbReference>
<dbReference type="SUPFAM" id="SSF51735">
    <property type="entry name" value="NAD(P)-binding Rossmann-fold domains"/>
    <property type="match status" value="1"/>
</dbReference>
<feature type="domain" description="Alcohol dehydrogenase-like N-terminal" evidence="4">
    <location>
        <begin position="24"/>
        <end position="133"/>
    </location>
</feature>
<evidence type="ECO:0000259" key="3">
    <source>
        <dbReference type="Pfam" id="PF00107"/>
    </source>
</evidence>
<dbReference type="Gene3D" id="3.40.50.720">
    <property type="entry name" value="NAD(P)-binding Rossmann-like Domain"/>
    <property type="match status" value="1"/>
</dbReference>
<dbReference type="PANTHER" id="PTHR43401">
    <property type="entry name" value="L-THREONINE 3-DEHYDROGENASE"/>
    <property type="match status" value="1"/>
</dbReference>
<dbReference type="InterPro" id="IPR013149">
    <property type="entry name" value="ADH-like_C"/>
</dbReference>
<dbReference type="InterPro" id="IPR050129">
    <property type="entry name" value="Zn_alcohol_dh"/>
</dbReference>
<dbReference type="InterPro" id="IPR011032">
    <property type="entry name" value="GroES-like_sf"/>
</dbReference>
<dbReference type="RefSeq" id="WP_344598691.1">
    <property type="nucleotide sequence ID" value="NZ_BAAARW010000050.1"/>
</dbReference>
<gene>
    <name evidence="5" type="ORF">GCM10010191_94950</name>
</gene>
<dbReference type="Proteomes" id="UP001501231">
    <property type="component" value="Unassembled WGS sequence"/>
</dbReference>
<evidence type="ECO:0000259" key="4">
    <source>
        <dbReference type="Pfam" id="PF08240"/>
    </source>
</evidence>
<evidence type="ECO:0000313" key="6">
    <source>
        <dbReference type="Proteomes" id="UP001501231"/>
    </source>
</evidence>
<name>A0ABN3KK65_9ACTN</name>
<dbReference type="InterPro" id="IPR036291">
    <property type="entry name" value="NAD(P)-bd_dom_sf"/>
</dbReference>
<sequence length="279" mass="28976">MKQVRITGPGRMEVAEAAEPVPAEGEVLLELHSAGICGGDLSLLRGTNAIARYPAVPGHECVARVVAAPYGTGLAEGDHVVVYPTLSCGGCRACTAGRTNQCAGMTVLGLSAPNGCFADRFTVAADQCLPLPDDVGPRFGALVEPLAVGGHVVDRGTVRPGDTALVIGSGTIGMSTARVARARGVERVLFADRLPGRAETLRRLGFEEFTTASGAELAEWTAERAGRVDLVYDTVTLTDTAAVAAEVLAGGGRYVAIAAAKPGHELTLPYERFYARSCR</sequence>
<evidence type="ECO:0000256" key="2">
    <source>
        <dbReference type="ARBA" id="ARBA00023002"/>
    </source>
</evidence>
<keyword evidence="2" id="KW-0560">Oxidoreductase</keyword>
<protein>
    <submittedName>
        <fullName evidence="5">Uncharacterized protein</fullName>
    </submittedName>
</protein>
<dbReference type="PANTHER" id="PTHR43401:SF2">
    <property type="entry name" value="L-THREONINE 3-DEHYDROGENASE"/>
    <property type="match status" value="1"/>
</dbReference>
<dbReference type="InterPro" id="IPR013154">
    <property type="entry name" value="ADH-like_N"/>
</dbReference>
<dbReference type="SUPFAM" id="SSF50129">
    <property type="entry name" value="GroES-like"/>
    <property type="match status" value="1"/>
</dbReference>
<evidence type="ECO:0000313" key="5">
    <source>
        <dbReference type="EMBL" id="GAA2459665.1"/>
    </source>
</evidence>
<keyword evidence="6" id="KW-1185">Reference proteome</keyword>
<dbReference type="Pfam" id="PF08240">
    <property type="entry name" value="ADH_N"/>
    <property type="match status" value="1"/>
</dbReference>
<accession>A0ABN3KK65</accession>
<feature type="domain" description="Alcohol dehydrogenase-like C-terminal" evidence="3">
    <location>
        <begin position="172"/>
        <end position="273"/>
    </location>
</feature>
<dbReference type="EMBL" id="BAAARW010000050">
    <property type="protein sequence ID" value="GAA2459665.1"/>
    <property type="molecule type" value="Genomic_DNA"/>
</dbReference>
<comment type="cofactor">
    <cofactor evidence="1">
        <name>Zn(2+)</name>
        <dbReference type="ChEBI" id="CHEBI:29105"/>
    </cofactor>
</comment>